<dbReference type="AlphaFoldDB" id="A0A966FXV6"/>
<keyword evidence="4" id="KW-0472">Membrane</keyword>
<name>A0A966FXV6_MICAE</name>
<reference evidence="6" key="1">
    <citation type="journal article" date="2019" name="Mol. Ecol.">
        <title>Genome evolution and host-microbiome shifts correspond with intraspecific niche divergence within harmful algal bloom-forming Microcystis aeruginosa.</title>
        <authorList>
            <person name="Jackrel S.L."/>
            <person name="White J.D."/>
            <person name="Evans J.T."/>
            <person name="Buffin K."/>
            <person name="Hayden K."/>
            <person name="Sarnelle O."/>
            <person name="Denef V.J."/>
        </authorList>
    </citation>
    <scope>NUCLEOTIDE SEQUENCE</scope>
    <source>
        <strain evidence="6">G11-04</strain>
    </source>
</reference>
<comment type="cofactor">
    <cofactor evidence="1">
        <name>Fe(2+)</name>
        <dbReference type="ChEBI" id="CHEBI:29033"/>
    </cofactor>
</comment>
<feature type="transmembrane region" description="Helical" evidence="4">
    <location>
        <begin position="26"/>
        <end position="46"/>
    </location>
</feature>
<feature type="transmembrane region" description="Helical" evidence="4">
    <location>
        <begin position="155"/>
        <end position="179"/>
    </location>
</feature>
<evidence type="ECO:0000313" key="7">
    <source>
        <dbReference type="Proteomes" id="UP000799330"/>
    </source>
</evidence>
<dbReference type="Pfam" id="PF00487">
    <property type="entry name" value="FA_desaturase"/>
    <property type="match status" value="1"/>
</dbReference>
<feature type="transmembrane region" description="Helical" evidence="4">
    <location>
        <begin position="227"/>
        <end position="246"/>
    </location>
</feature>
<dbReference type="GO" id="GO:0016717">
    <property type="term" value="F:oxidoreductase activity, acting on paired donors, with oxidation of a pair of donors resulting in the reduction of molecular oxygen to two molecules of water"/>
    <property type="evidence" value="ECO:0007669"/>
    <property type="project" value="TreeGrafter"/>
</dbReference>
<dbReference type="InterPro" id="IPR012171">
    <property type="entry name" value="Fatty_acid_desaturase"/>
</dbReference>
<dbReference type="GO" id="GO:0016020">
    <property type="term" value="C:membrane"/>
    <property type="evidence" value="ECO:0007669"/>
    <property type="project" value="TreeGrafter"/>
</dbReference>
<keyword evidence="4" id="KW-1133">Transmembrane helix</keyword>
<evidence type="ECO:0000256" key="2">
    <source>
        <dbReference type="ARBA" id="ARBA00008749"/>
    </source>
</evidence>
<keyword evidence="4" id="KW-0812">Transmembrane</keyword>
<evidence type="ECO:0000256" key="1">
    <source>
        <dbReference type="ARBA" id="ARBA00001954"/>
    </source>
</evidence>
<dbReference type="GO" id="GO:0008610">
    <property type="term" value="P:lipid biosynthetic process"/>
    <property type="evidence" value="ECO:0007669"/>
    <property type="project" value="UniProtKB-ARBA"/>
</dbReference>
<accession>A0A966FXV6</accession>
<gene>
    <name evidence="6" type="ORF">GPJ16_06085</name>
</gene>
<dbReference type="InterPro" id="IPR005804">
    <property type="entry name" value="FA_desaturase_dom"/>
</dbReference>
<keyword evidence="3" id="KW-0408">Iron</keyword>
<proteinExistence type="inferred from homology"/>
<evidence type="ECO:0000313" key="6">
    <source>
        <dbReference type="EMBL" id="NCS56533.1"/>
    </source>
</evidence>
<comment type="similarity">
    <text evidence="2">Belongs to the fatty acid desaturase type 2 family.</text>
</comment>
<feature type="domain" description="Fatty acid desaturase" evidence="5">
    <location>
        <begin position="54"/>
        <end position="311"/>
    </location>
</feature>
<sequence length="370" mass="43380">MKQGEYAKILRPLLPEEAFVPDLNKVFILGINVAILLLGWGTASYLDRWPWYFLWLFLPLALIMGNSIMALMFITHELMHCKTIKNRFLRQIVNQLGFMMTWLPPTFWNALHNRQHHQNTNSLKDPDRRYLFEQPNSWGKLVQEWFAPSSEIKTLSLVLGTCNVWGIYIFRNLISVILFNDELLGYGSAPFKVYPKERKVITIELLIIFSIHLSIIIFLQFHPVKLLLGYFLPIWIGYTGIMSYLYTHHMLCPMSETDDCLVTTLSVRVPRIFDYLHVNFSYHTEHHIFPTINSDYYPLVQQLLIEKFPEKLNLIPIQEAWCLMLQTPIHYKDETTFTDTSGTQLVTCPQLNYSTKIVENKENSDNQLGR</sequence>
<dbReference type="PANTHER" id="PTHR19353:SF19">
    <property type="entry name" value="DELTA(5) FATTY ACID DESATURASE C-RELATED"/>
    <property type="match status" value="1"/>
</dbReference>
<evidence type="ECO:0000259" key="5">
    <source>
        <dbReference type="Pfam" id="PF00487"/>
    </source>
</evidence>
<feature type="transmembrane region" description="Helical" evidence="4">
    <location>
        <begin position="52"/>
        <end position="76"/>
    </location>
</feature>
<organism evidence="6 7">
    <name type="scientific">Microcystis aeruginosa G11-04</name>
    <dbReference type="NCBI Taxonomy" id="2685956"/>
    <lineage>
        <taxon>Bacteria</taxon>
        <taxon>Bacillati</taxon>
        <taxon>Cyanobacteriota</taxon>
        <taxon>Cyanophyceae</taxon>
        <taxon>Oscillatoriophycideae</taxon>
        <taxon>Chroococcales</taxon>
        <taxon>Microcystaceae</taxon>
        <taxon>Microcystis</taxon>
    </lineage>
</organism>
<comment type="caution">
    <text evidence="6">The sequence shown here is derived from an EMBL/GenBank/DDBJ whole genome shotgun (WGS) entry which is preliminary data.</text>
</comment>
<feature type="transmembrane region" description="Helical" evidence="4">
    <location>
        <begin position="200"/>
        <end position="221"/>
    </location>
</feature>
<evidence type="ECO:0000256" key="3">
    <source>
        <dbReference type="ARBA" id="ARBA00023004"/>
    </source>
</evidence>
<dbReference type="PANTHER" id="PTHR19353">
    <property type="entry name" value="FATTY ACID DESATURASE 2"/>
    <property type="match status" value="1"/>
</dbReference>
<dbReference type="EMBL" id="JAADAI010000059">
    <property type="protein sequence ID" value="NCS56533.1"/>
    <property type="molecule type" value="Genomic_DNA"/>
</dbReference>
<dbReference type="Proteomes" id="UP000799330">
    <property type="component" value="Unassembled WGS sequence"/>
</dbReference>
<protein>
    <submittedName>
        <fullName evidence="6">Fatty acid desaturase</fullName>
    </submittedName>
</protein>
<evidence type="ECO:0000256" key="4">
    <source>
        <dbReference type="SAM" id="Phobius"/>
    </source>
</evidence>